<comment type="caution">
    <text evidence="7">The sequence shown here is derived from an EMBL/GenBank/DDBJ whole genome shotgun (WGS) entry which is preliminary data.</text>
</comment>
<feature type="compositionally biased region" description="Polar residues" evidence="5">
    <location>
        <begin position="165"/>
        <end position="195"/>
    </location>
</feature>
<feature type="compositionally biased region" description="Basic residues" evidence="5">
    <location>
        <begin position="282"/>
        <end position="292"/>
    </location>
</feature>
<dbReference type="EMBL" id="JBFOLK010000001">
    <property type="protein sequence ID" value="KAL2540646.1"/>
    <property type="molecule type" value="Genomic_DNA"/>
</dbReference>
<dbReference type="CDD" id="cd16525">
    <property type="entry name" value="RING-HC_PCGF"/>
    <property type="match status" value="1"/>
</dbReference>
<keyword evidence="3" id="KW-0862">Zinc</keyword>
<protein>
    <submittedName>
        <fullName evidence="7">E3 ubiquitin protein ligase DRIP2</fullName>
    </submittedName>
</protein>
<dbReference type="PANTHER" id="PTHR46293">
    <property type="entry name" value="E3 UBIQUITIN PROTEIN LIGASE DRIP1"/>
    <property type="match status" value="1"/>
</dbReference>
<dbReference type="InterPro" id="IPR001841">
    <property type="entry name" value="Znf_RING"/>
</dbReference>
<dbReference type="PANTHER" id="PTHR46293:SF1">
    <property type="entry name" value="OS03G0632800 PROTEIN"/>
    <property type="match status" value="1"/>
</dbReference>
<evidence type="ECO:0000259" key="6">
    <source>
        <dbReference type="PROSITE" id="PS50089"/>
    </source>
</evidence>
<gene>
    <name evidence="7" type="ORF">Adt_01624</name>
</gene>
<dbReference type="AlphaFoldDB" id="A0ABD1VTC6"/>
<dbReference type="Proteomes" id="UP001604336">
    <property type="component" value="Unassembled WGS sequence"/>
</dbReference>
<dbReference type="PROSITE" id="PS50089">
    <property type="entry name" value="ZF_RING_2"/>
    <property type="match status" value="1"/>
</dbReference>
<dbReference type="Pfam" id="PF13923">
    <property type="entry name" value="zf-C3HC4_2"/>
    <property type="match status" value="1"/>
</dbReference>
<dbReference type="SMART" id="SM00184">
    <property type="entry name" value="RING"/>
    <property type="match status" value="1"/>
</dbReference>
<dbReference type="SUPFAM" id="SSF57850">
    <property type="entry name" value="RING/U-box"/>
    <property type="match status" value="1"/>
</dbReference>
<accession>A0ABD1VTC6</accession>
<evidence type="ECO:0000313" key="8">
    <source>
        <dbReference type="Proteomes" id="UP001604336"/>
    </source>
</evidence>
<keyword evidence="1" id="KW-0479">Metal-binding</keyword>
<feature type="compositionally biased region" description="Basic residues" evidence="5">
    <location>
        <begin position="131"/>
        <end position="141"/>
    </location>
</feature>
<feature type="compositionally biased region" description="Basic and acidic residues" evidence="5">
    <location>
        <begin position="240"/>
        <end position="261"/>
    </location>
</feature>
<evidence type="ECO:0000256" key="2">
    <source>
        <dbReference type="ARBA" id="ARBA00022771"/>
    </source>
</evidence>
<sequence length="500" mass="55712">MSNQTVKVDRDTIAACMTCPLCNKLFRDATTIIECLHTFCRKCIYEKLSDEELECCPICNIDLGCVPVEKLRPDHNLQDVRTKIFPYKRRKVQAPDVVTPVTLPAKRKERSLSSLVVGTPRVSIQSGMTGRRSKSVARKASRGSSFTIEKPFKKEEDSMEDHPDSSSSPETLNKFTQNSRKNSTAVQPSSHTTPDSVRESGSVPWEGKVDPWKPLNCLVEAANRSKSSKFTSQGSAAKSEALRSQDNEGHVRKTKSKEHGQKSILQDGKNSSDRAPSDSVKPKKLRKIRQKKPQNSGEFRISPQTVLDAIGTKCERRNNPIWFSLVAADNQDVDSPLPQISASYLRINSALRSCKHGIIIPYCLCGYCNTNYILPINGLCFCTKFERTPSITLACTSSGQLYASISQLLSGNSRMLGHHHRFSPSYIYARQKLPSACYNYTASPAATVVPMINHRYPLHPSLPNNFKVFVFGDFSPPQKFKSRTELSIALTDPSKHPPLS</sequence>
<evidence type="ECO:0000313" key="7">
    <source>
        <dbReference type="EMBL" id="KAL2540646.1"/>
    </source>
</evidence>
<evidence type="ECO:0000256" key="4">
    <source>
        <dbReference type="PROSITE-ProRule" id="PRU00175"/>
    </source>
</evidence>
<evidence type="ECO:0000256" key="1">
    <source>
        <dbReference type="ARBA" id="ARBA00022723"/>
    </source>
</evidence>
<feature type="compositionally biased region" description="Basic and acidic residues" evidence="5">
    <location>
        <begin position="150"/>
        <end position="164"/>
    </location>
</feature>
<name>A0ABD1VTC6_9LAMI</name>
<evidence type="ECO:0000256" key="3">
    <source>
        <dbReference type="ARBA" id="ARBA00022833"/>
    </source>
</evidence>
<keyword evidence="8" id="KW-1185">Reference proteome</keyword>
<evidence type="ECO:0000256" key="5">
    <source>
        <dbReference type="SAM" id="MobiDB-lite"/>
    </source>
</evidence>
<dbReference type="InterPro" id="IPR044807">
    <property type="entry name" value="DRIP1-like"/>
</dbReference>
<feature type="region of interest" description="Disordered" evidence="5">
    <location>
        <begin position="123"/>
        <end position="210"/>
    </location>
</feature>
<feature type="region of interest" description="Disordered" evidence="5">
    <location>
        <begin position="224"/>
        <end position="300"/>
    </location>
</feature>
<dbReference type="InterPro" id="IPR013083">
    <property type="entry name" value="Znf_RING/FYVE/PHD"/>
</dbReference>
<feature type="compositionally biased region" description="Polar residues" evidence="5">
    <location>
        <begin position="224"/>
        <end position="236"/>
    </location>
</feature>
<keyword evidence="2 4" id="KW-0863">Zinc-finger</keyword>
<reference evidence="8" key="1">
    <citation type="submission" date="2024-07" db="EMBL/GenBank/DDBJ databases">
        <title>Two chromosome-level genome assemblies of Korean endemic species Abeliophyllum distichum and Forsythia ovata (Oleaceae).</title>
        <authorList>
            <person name="Jang H."/>
        </authorList>
    </citation>
    <scope>NUCLEOTIDE SEQUENCE [LARGE SCALE GENOMIC DNA]</scope>
</reference>
<feature type="domain" description="RING-type" evidence="6">
    <location>
        <begin position="19"/>
        <end position="60"/>
    </location>
</feature>
<dbReference type="GO" id="GO:0008270">
    <property type="term" value="F:zinc ion binding"/>
    <property type="evidence" value="ECO:0007669"/>
    <property type="project" value="UniProtKB-KW"/>
</dbReference>
<proteinExistence type="predicted"/>
<dbReference type="PROSITE" id="PS00518">
    <property type="entry name" value="ZF_RING_1"/>
    <property type="match status" value="1"/>
</dbReference>
<organism evidence="7 8">
    <name type="scientific">Abeliophyllum distichum</name>
    <dbReference type="NCBI Taxonomy" id="126358"/>
    <lineage>
        <taxon>Eukaryota</taxon>
        <taxon>Viridiplantae</taxon>
        <taxon>Streptophyta</taxon>
        <taxon>Embryophyta</taxon>
        <taxon>Tracheophyta</taxon>
        <taxon>Spermatophyta</taxon>
        <taxon>Magnoliopsida</taxon>
        <taxon>eudicotyledons</taxon>
        <taxon>Gunneridae</taxon>
        <taxon>Pentapetalae</taxon>
        <taxon>asterids</taxon>
        <taxon>lamiids</taxon>
        <taxon>Lamiales</taxon>
        <taxon>Oleaceae</taxon>
        <taxon>Forsythieae</taxon>
        <taxon>Abeliophyllum</taxon>
    </lineage>
</organism>
<dbReference type="Gene3D" id="3.30.40.10">
    <property type="entry name" value="Zinc/RING finger domain, C3HC4 (zinc finger)"/>
    <property type="match status" value="1"/>
</dbReference>
<dbReference type="InterPro" id="IPR017907">
    <property type="entry name" value="Znf_RING_CS"/>
</dbReference>